<dbReference type="FunFam" id="3.30.420.40:FF:000050">
    <property type="entry name" value="Actin, alpha skeletal muscle"/>
    <property type="match status" value="1"/>
</dbReference>
<dbReference type="PANTHER" id="PTHR11937">
    <property type="entry name" value="ACTIN"/>
    <property type="match status" value="1"/>
</dbReference>
<organism evidence="2">
    <name type="scientific">Eutreptiella gymnastica</name>
    <dbReference type="NCBI Taxonomy" id="73025"/>
    <lineage>
        <taxon>Eukaryota</taxon>
        <taxon>Discoba</taxon>
        <taxon>Euglenozoa</taxon>
        <taxon>Euglenida</taxon>
        <taxon>Spirocuta</taxon>
        <taxon>Euglenophyceae</taxon>
        <taxon>Eutreptiales</taxon>
        <taxon>Eutreptiaceae</taxon>
        <taxon>Eutreptiella</taxon>
    </lineage>
</organism>
<dbReference type="InterPro" id="IPR004000">
    <property type="entry name" value="Actin"/>
</dbReference>
<dbReference type="InterPro" id="IPR004001">
    <property type="entry name" value="Actin_CS"/>
</dbReference>
<dbReference type="PRINTS" id="PR00190">
    <property type="entry name" value="ACTIN"/>
</dbReference>
<proteinExistence type="inferred from homology"/>
<dbReference type="PROSITE" id="PS01132">
    <property type="entry name" value="ACTINS_ACT_LIKE"/>
    <property type="match status" value="1"/>
</dbReference>
<dbReference type="SUPFAM" id="SSF53067">
    <property type="entry name" value="Actin-like ATPase domain"/>
    <property type="match status" value="2"/>
</dbReference>
<sequence>MKMAVNTAKLLKNVPLPDEITTVHDNAVVIDTGGGTIKAGFSGDDCPRIIVPTCAGTQRGKHDSKETFVCTQATKRREDLDIIYPMEDGKKMGNFDWDALEKIWEHLYMDCLKVQPDDPNTPALLTEPALNAKENREKMCQIFFEKFKVPSLYVSVAPVLSVYASGRTTGIVVEAGNSTCHTVPIFEGFSLFHSILQLDFGGVDLTNYLKGVLANNGIKFRASHEREVCSFLKEKLCLVAQDHQLTQADKESTVKHVLPDGTEVVLGPERYTCCEALFNPHIYGTDVKAKRGLHATAIESIKKCDADITGLLYGNVVLSGGTSMFRGMQDRMLKEFVDLAPAEKIKVFASTERKYATWIGGSILASLPTFQDFWVTRSDYEDSGQPHAAHVVHRNCF</sequence>
<evidence type="ECO:0000256" key="1">
    <source>
        <dbReference type="RuleBase" id="RU000487"/>
    </source>
</evidence>
<dbReference type="InterPro" id="IPR020902">
    <property type="entry name" value="Actin/actin-like_CS"/>
</dbReference>
<dbReference type="Pfam" id="PF00022">
    <property type="entry name" value="Actin"/>
    <property type="match status" value="1"/>
</dbReference>
<dbReference type="InterPro" id="IPR043129">
    <property type="entry name" value="ATPase_NBD"/>
</dbReference>
<dbReference type="Gene3D" id="3.90.640.10">
    <property type="entry name" value="Actin, Chain A, domain 4"/>
    <property type="match status" value="1"/>
</dbReference>
<dbReference type="SMART" id="SM00268">
    <property type="entry name" value="ACTIN"/>
    <property type="match status" value="1"/>
</dbReference>
<reference evidence="2" key="1">
    <citation type="submission" date="2021-01" db="EMBL/GenBank/DDBJ databases">
        <authorList>
            <person name="Corre E."/>
            <person name="Pelletier E."/>
            <person name="Niang G."/>
            <person name="Scheremetjew M."/>
            <person name="Finn R."/>
            <person name="Kale V."/>
            <person name="Holt S."/>
            <person name="Cochrane G."/>
            <person name="Meng A."/>
            <person name="Brown T."/>
            <person name="Cohen L."/>
        </authorList>
    </citation>
    <scope>NUCLEOTIDE SEQUENCE</scope>
    <source>
        <strain evidence="2">CCMP1594</strain>
    </source>
</reference>
<dbReference type="Gene3D" id="3.30.420.40">
    <property type="match status" value="2"/>
</dbReference>
<evidence type="ECO:0000313" key="2">
    <source>
        <dbReference type="EMBL" id="CAE0795836.1"/>
    </source>
</evidence>
<dbReference type="EMBL" id="HBJA01021840">
    <property type="protein sequence ID" value="CAE0795836.1"/>
    <property type="molecule type" value="Transcribed_RNA"/>
</dbReference>
<dbReference type="AlphaFoldDB" id="A0A7S4CFY0"/>
<dbReference type="PROSITE" id="PS00432">
    <property type="entry name" value="ACTINS_2"/>
    <property type="match status" value="1"/>
</dbReference>
<protein>
    <recommendedName>
        <fullName evidence="3">Actin</fullName>
    </recommendedName>
</protein>
<evidence type="ECO:0008006" key="3">
    <source>
        <dbReference type="Google" id="ProtNLM"/>
    </source>
</evidence>
<name>A0A7S4CFY0_9EUGL</name>
<comment type="similarity">
    <text evidence="1">Belongs to the actin family.</text>
</comment>
<accession>A0A7S4CFY0</accession>
<gene>
    <name evidence="2" type="ORF">EGYM00163_LOCUS6955</name>
</gene>